<dbReference type="InterPro" id="IPR036249">
    <property type="entry name" value="Thioredoxin-like_sf"/>
</dbReference>
<protein>
    <submittedName>
        <fullName evidence="3">Redoxin family protein</fullName>
    </submittedName>
</protein>
<dbReference type="PANTHER" id="PTHR42852:SF16">
    <property type="entry name" value="THIOL:DISULFIDE INTERCHANGE PROTEIN TLPA"/>
    <property type="match status" value="1"/>
</dbReference>
<dbReference type="Pfam" id="PF08534">
    <property type="entry name" value="Redoxin"/>
    <property type="match status" value="1"/>
</dbReference>
<evidence type="ECO:0000313" key="3">
    <source>
        <dbReference type="EMBL" id="MDN7242758.1"/>
    </source>
</evidence>
<organism evidence="3 4">
    <name type="scientific">Planococcus shixiaomingii</name>
    <dbReference type="NCBI Taxonomy" id="3058393"/>
    <lineage>
        <taxon>Bacteria</taxon>
        <taxon>Bacillati</taxon>
        <taxon>Bacillota</taxon>
        <taxon>Bacilli</taxon>
        <taxon>Bacillales</taxon>
        <taxon>Caryophanaceae</taxon>
        <taxon>Planococcus</taxon>
    </lineage>
</organism>
<evidence type="ECO:0000259" key="2">
    <source>
        <dbReference type="PROSITE" id="PS51352"/>
    </source>
</evidence>
<dbReference type="RefSeq" id="WP_301724315.1">
    <property type="nucleotide sequence ID" value="NZ_JAUJWV010000002.1"/>
</dbReference>
<proteinExistence type="predicted"/>
<dbReference type="PANTHER" id="PTHR42852">
    <property type="entry name" value="THIOL:DISULFIDE INTERCHANGE PROTEIN DSBE"/>
    <property type="match status" value="1"/>
</dbReference>
<reference evidence="3 4" key="1">
    <citation type="submission" date="2023-06" db="EMBL/GenBank/DDBJ databases">
        <title>Novel species in genus Planococcus.</title>
        <authorList>
            <person name="Ning S."/>
        </authorList>
    </citation>
    <scope>NUCLEOTIDE SEQUENCE [LARGE SCALE GENOMIC DNA]</scope>
    <source>
        <strain evidence="3 4">N028</strain>
    </source>
</reference>
<feature type="chain" id="PRO_5045880762" evidence="1">
    <location>
        <begin position="27"/>
        <end position="176"/>
    </location>
</feature>
<dbReference type="PROSITE" id="PS51352">
    <property type="entry name" value="THIOREDOXIN_2"/>
    <property type="match status" value="1"/>
</dbReference>
<comment type="caution">
    <text evidence="3">The sequence shown here is derived from an EMBL/GenBank/DDBJ whole genome shotgun (WGS) entry which is preliminary data.</text>
</comment>
<feature type="signal peptide" evidence="1">
    <location>
        <begin position="1"/>
        <end position="26"/>
    </location>
</feature>
<dbReference type="Gene3D" id="3.40.30.10">
    <property type="entry name" value="Glutaredoxin"/>
    <property type="match status" value="1"/>
</dbReference>
<dbReference type="SUPFAM" id="SSF52833">
    <property type="entry name" value="Thioredoxin-like"/>
    <property type="match status" value="1"/>
</dbReference>
<dbReference type="PROSITE" id="PS51257">
    <property type="entry name" value="PROKAR_LIPOPROTEIN"/>
    <property type="match status" value="1"/>
</dbReference>
<gene>
    <name evidence="3" type="ORF">QWY14_13170</name>
</gene>
<dbReference type="InterPro" id="IPR013766">
    <property type="entry name" value="Thioredoxin_domain"/>
</dbReference>
<keyword evidence="1" id="KW-0732">Signal</keyword>
<evidence type="ECO:0000313" key="4">
    <source>
        <dbReference type="Proteomes" id="UP001172055"/>
    </source>
</evidence>
<keyword evidence="4" id="KW-1185">Reference proteome</keyword>
<dbReference type="InterPro" id="IPR013740">
    <property type="entry name" value="Redoxin"/>
</dbReference>
<dbReference type="Proteomes" id="UP001172055">
    <property type="component" value="Unassembled WGS sequence"/>
</dbReference>
<dbReference type="CDD" id="cd02966">
    <property type="entry name" value="TlpA_like_family"/>
    <property type="match status" value="1"/>
</dbReference>
<evidence type="ECO:0000256" key="1">
    <source>
        <dbReference type="SAM" id="SignalP"/>
    </source>
</evidence>
<name>A0ABT8N4E4_9BACL</name>
<dbReference type="InterPro" id="IPR050553">
    <property type="entry name" value="Thioredoxin_ResA/DsbE_sf"/>
</dbReference>
<dbReference type="EMBL" id="JAUJWV010000002">
    <property type="protein sequence ID" value="MDN7242758.1"/>
    <property type="molecule type" value="Genomic_DNA"/>
</dbReference>
<accession>A0ABT8N4E4</accession>
<sequence length="176" mass="19097">MKALSKILMILLIAIGLSGCSSKENASTANADQLNDGKAAPSFELVDLEGNTHQLSDYAGEKVYIKFWASWCSICLAGMNELNTLAGEEQDFTVLTIVSPSSNAEKDSESFAKWFKGVENTSNIQVLLDEGGNMFEQYGIIGYPTSVYIGSDGVLVKRQQGHIGNEQIKEAFGMIQ</sequence>
<feature type="domain" description="Thioredoxin" evidence="2">
    <location>
        <begin position="34"/>
        <end position="176"/>
    </location>
</feature>